<evidence type="ECO:0000313" key="18">
    <source>
        <dbReference type="EMBL" id="EFQ23726.1"/>
    </source>
</evidence>
<dbReference type="InterPro" id="IPR036950">
    <property type="entry name" value="PBP_transglycosylase"/>
</dbReference>
<evidence type="ECO:0000256" key="10">
    <source>
        <dbReference type="ARBA" id="ARBA00023268"/>
    </source>
</evidence>
<evidence type="ECO:0000256" key="5">
    <source>
        <dbReference type="ARBA" id="ARBA00022676"/>
    </source>
</evidence>
<accession>E3CYU8</accession>
<dbReference type="HOGENOM" id="CLU_006354_2_7_0"/>
<proteinExistence type="inferred from homology"/>
<dbReference type="eggNOG" id="COG0744">
    <property type="taxonomic scope" value="Bacteria"/>
</dbReference>
<keyword evidence="15" id="KW-0472">Membrane</keyword>
<keyword evidence="4" id="KW-0645">Protease</keyword>
<evidence type="ECO:0000256" key="4">
    <source>
        <dbReference type="ARBA" id="ARBA00022670"/>
    </source>
</evidence>
<evidence type="ECO:0000256" key="3">
    <source>
        <dbReference type="ARBA" id="ARBA00022645"/>
    </source>
</evidence>
<comment type="catalytic activity">
    <reaction evidence="13">
        <text>[GlcNAc-(1-&gt;4)-Mur2Ac(oyl-L-Ala-gamma-D-Glu-L-Lys-D-Ala-D-Ala)](n)-di-trans,octa-cis-undecaprenyl diphosphate + beta-D-GlcNAc-(1-&gt;4)-Mur2Ac(oyl-L-Ala-gamma-D-Glu-L-Lys-D-Ala-D-Ala)-di-trans,octa-cis-undecaprenyl diphosphate = [GlcNAc-(1-&gt;4)-Mur2Ac(oyl-L-Ala-gamma-D-Glu-L-Lys-D-Ala-D-Ala)](n+1)-di-trans,octa-cis-undecaprenyl diphosphate + di-trans,octa-cis-undecaprenyl diphosphate + H(+)</text>
        <dbReference type="Rhea" id="RHEA:23708"/>
        <dbReference type="Rhea" id="RHEA-COMP:9602"/>
        <dbReference type="Rhea" id="RHEA-COMP:9603"/>
        <dbReference type="ChEBI" id="CHEBI:15378"/>
        <dbReference type="ChEBI" id="CHEBI:58405"/>
        <dbReference type="ChEBI" id="CHEBI:60033"/>
        <dbReference type="ChEBI" id="CHEBI:78435"/>
        <dbReference type="EC" id="2.4.99.28"/>
    </reaction>
</comment>
<dbReference type="NCBIfam" id="TIGR02074">
    <property type="entry name" value="PBP_1a_fam"/>
    <property type="match status" value="1"/>
</dbReference>
<evidence type="ECO:0000256" key="2">
    <source>
        <dbReference type="ARBA" id="ARBA00007739"/>
    </source>
</evidence>
<dbReference type="FunFam" id="1.10.3810.10:FF:000001">
    <property type="entry name" value="Penicillin-binding protein 1A"/>
    <property type="match status" value="1"/>
</dbReference>
<keyword evidence="10" id="KW-0511">Multifunctional enzyme</keyword>
<feature type="domain" description="Glycosyl transferase family 51" evidence="17">
    <location>
        <begin position="78"/>
        <end position="252"/>
    </location>
</feature>
<evidence type="ECO:0000256" key="9">
    <source>
        <dbReference type="ARBA" id="ARBA00022984"/>
    </source>
</evidence>
<name>E3CYU8_9BACT</name>
<evidence type="ECO:0000259" key="17">
    <source>
        <dbReference type="Pfam" id="PF00912"/>
    </source>
</evidence>
<evidence type="ECO:0000256" key="11">
    <source>
        <dbReference type="ARBA" id="ARBA00023316"/>
    </source>
</evidence>
<dbReference type="GO" id="GO:0009252">
    <property type="term" value="P:peptidoglycan biosynthetic process"/>
    <property type="evidence" value="ECO:0007669"/>
    <property type="project" value="UniProtKB-KW"/>
</dbReference>
<dbReference type="GO" id="GO:0008360">
    <property type="term" value="P:regulation of cell shape"/>
    <property type="evidence" value="ECO:0007669"/>
    <property type="project" value="UniProtKB-KW"/>
</dbReference>
<dbReference type="InterPro" id="IPR012338">
    <property type="entry name" value="Beta-lactam/transpept-like"/>
</dbReference>
<dbReference type="EMBL" id="CM001022">
    <property type="protein sequence ID" value="EFQ23726.1"/>
    <property type="molecule type" value="Genomic_DNA"/>
</dbReference>
<comment type="similarity">
    <text evidence="1">In the C-terminal section; belongs to the transpeptidase family.</text>
</comment>
<keyword evidence="11" id="KW-0961">Cell wall biogenesis/degradation</keyword>
<dbReference type="STRING" id="584708.Apau_1302"/>
<dbReference type="PaxDb" id="584708-Apau_1302"/>
<dbReference type="SUPFAM" id="SSF53955">
    <property type="entry name" value="Lysozyme-like"/>
    <property type="match status" value="1"/>
</dbReference>
<keyword evidence="7" id="KW-0378">Hydrolase</keyword>
<dbReference type="Gene3D" id="3.40.710.10">
    <property type="entry name" value="DD-peptidase/beta-lactamase superfamily"/>
    <property type="match status" value="1"/>
</dbReference>
<evidence type="ECO:0000256" key="8">
    <source>
        <dbReference type="ARBA" id="ARBA00022960"/>
    </source>
</evidence>
<dbReference type="InterPro" id="IPR050396">
    <property type="entry name" value="Glycosyltr_51/Transpeptidase"/>
</dbReference>
<comment type="similarity">
    <text evidence="2">In the N-terminal section; belongs to the glycosyltransferase 51 family.</text>
</comment>
<feature type="domain" description="Penicillin-binding protein transpeptidase" evidence="16">
    <location>
        <begin position="337"/>
        <end position="603"/>
    </location>
</feature>
<keyword evidence="15" id="KW-1133">Transmembrane helix</keyword>
<dbReference type="GO" id="GO:0030288">
    <property type="term" value="C:outer membrane-bounded periplasmic space"/>
    <property type="evidence" value="ECO:0007669"/>
    <property type="project" value="TreeGrafter"/>
</dbReference>
<evidence type="ECO:0000256" key="7">
    <source>
        <dbReference type="ARBA" id="ARBA00022801"/>
    </source>
</evidence>
<dbReference type="SUPFAM" id="SSF56601">
    <property type="entry name" value="beta-lactamase/transpeptidase-like"/>
    <property type="match status" value="1"/>
</dbReference>
<dbReference type="InterPro" id="IPR023346">
    <property type="entry name" value="Lysozyme-like_dom_sf"/>
</dbReference>
<dbReference type="OrthoDB" id="9766909at2"/>
<keyword evidence="5" id="KW-0328">Glycosyltransferase</keyword>
<keyword evidence="6" id="KW-0808">Transferase</keyword>
<dbReference type="GO" id="GO:0008658">
    <property type="term" value="F:penicillin binding"/>
    <property type="evidence" value="ECO:0007669"/>
    <property type="project" value="InterPro"/>
</dbReference>
<organism evidence="18 19">
    <name type="scientific">Aminomonas paucivorans DSM 12260</name>
    <dbReference type="NCBI Taxonomy" id="584708"/>
    <lineage>
        <taxon>Bacteria</taxon>
        <taxon>Thermotogati</taxon>
        <taxon>Synergistota</taxon>
        <taxon>Synergistia</taxon>
        <taxon>Synergistales</taxon>
        <taxon>Synergistaceae</taxon>
        <taxon>Aminomonas</taxon>
    </lineage>
</organism>
<keyword evidence="8" id="KW-0133">Cell shape</keyword>
<evidence type="ECO:0000256" key="14">
    <source>
        <dbReference type="SAM" id="MobiDB-lite"/>
    </source>
</evidence>
<dbReference type="Pfam" id="PF00912">
    <property type="entry name" value="Transgly"/>
    <property type="match status" value="1"/>
</dbReference>
<dbReference type="PANTHER" id="PTHR32282:SF33">
    <property type="entry name" value="PEPTIDOGLYCAN GLYCOSYLTRANSFERASE"/>
    <property type="match status" value="1"/>
</dbReference>
<evidence type="ECO:0000256" key="12">
    <source>
        <dbReference type="ARBA" id="ARBA00034000"/>
    </source>
</evidence>
<feature type="region of interest" description="Disordered" evidence="14">
    <location>
        <begin position="698"/>
        <end position="760"/>
    </location>
</feature>
<keyword evidence="9" id="KW-0573">Peptidoglycan synthesis</keyword>
<dbReference type="RefSeq" id="WP_006300928.1">
    <property type="nucleotide sequence ID" value="NZ_CM001022.1"/>
</dbReference>
<dbReference type="PANTHER" id="PTHR32282">
    <property type="entry name" value="BINDING PROTEIN TRANSPEPTIDASE, PUTATIVE-RELATED"/>
    <property type="match status" value="1"/>
</dbReference>
<evidence type="ECO:0000256" key="15">
    <source>
        <dbReference type="SAM" id="Phobius"/>
    </source>
</evidence>
<reference evidence="18 19" key="1">
    <citation type="journal article" date="2010" name="Stand. Genomic Sci.">
        <title>Non-contiguous finished genome sequence of Aminomonas paucivorans type strain (GLU-3).</title>
        <authorList>
            <person name="Pitluck S."/>
            <person name="Yasawong M."/>
            <person name="Held B."/>
            <person name="Lapidus A."/>
            <person name="Nolan M."/>
            <person name="Copeland A."/>
            <person name="Lucas S."/>
            <person name="Del Rio T.G."/>
            <person name="Tice H."/>
            <person name="Cheng J.F."/>
            <person name="Chertkov O."/>
            <person name="Goodwin L."/>
            <person name="Tapia R."/>
            <person name="Han C."/>
            <person name="Liolios K."/>
            <person name="Ivanova N."/>
            <person name="Mavromatis K."/>
            <person name="Ovchinnikova G."/>
            <person name="Pati A."/>
            <person name="Chen A."/>
            <person name="Palaniappan K."/>
            <person name="Land M."/>
            <person name="Hauser L."/>
            <person name="Chang Y.J."/>
            <person name="Jeffries C.D."/>
            <person name="Pukall R."/>
            <person name="Spring S."/>
            <person name="Rohde M."/>
            <person name="Sikorski J."/>
            <person name="Goker M."/>
            <person name="Woyke T."/>
            <person name="Bristow J."/>
            <person name="Eisen J.A."/>
            <person name="Markowitz V."/>
            <person name="Hugenholtz P."/>
            <person name="Kyrpides N.C."/>
            <person name="Klenk H.P."/>
        </authorList>
    </citation>
    <scope>NUCLEOTIDE SEQUENCE [LARGE SCALE GENOMIC DNA]</scope>
    <source>
        <strain evidence="18 19">DSM 12260</strain>
    </source>
</reference>
<dbReference type="InterPro" id="IPR001460">
    <property type="entry name" value="PCN-bd_Tpept"/>
</dbReference>
<dbReference type="GO" id="GO:0008955">
    <property type="term" value="F:peptidoglycan glycosyltransferase activity"/>
    <property type="evidence" value="ECO:0007669"/>
    <property type="project" value="UniProtKB-EC"/>
</dbReference>
<dbReference type="Pfam" id="PF00905">
    <property type="entry name" value="Transpeptidase"/>
    <property type="match status" value="1"/>
</dbReference>
<feature type="compositionally biased region" description="Low complexity" evidence="14">
    <location>
        <begin position="712"/>
        <end position="748"/>
    </location>
</feature>
<dbReference type="GO" id="GO:0006508">
    <property type="term" value="P:proteolysis"/>
    <property type="evidence" value="ECO:0007669"/>
    <property type="project" value="UniProtKB-KW"/>
</dbReference>
<dbReference type="GO" id="GO:0071555">
    <property type="term" value="P:cell wall organization"/>
    <property type="evidence" value="ECO:0007669"/>
    <property type="project" value="UniProtKB-KW"/>
</dbReference>
<sequence>MKHTVPNARRIPFSRSRRPGGIVKILLSFLLLLLLGSAAFFSVGVTVLLKDLSETLPSSEEILRRQPSLATTVLDRNGRVITTLFEENRTWVPLGKISPWFLKATLAAEDSEFYEHAGLRPAAILRALWIDLSHQRARQGGSTITQQLARNLFLSREKTFTRKIKEAILSIRLERIYSKDKILEMYVNTIYLGHGTYGIGAAAQSYFGKEASALSLAEASTLAGLIAAPEYYTPVRNPEGSKTRQRYVLHRMADLGWISLDQEKGTLAKPLQLRSGKRRKLELQQAPYFVSHLLFKNLLPAYGADTVYRGGLSILTTLDLDLQKAAEKAFVGLPHEGALVALDPDTGEILALVGGRDFRKSKFNRAVQAFRQPGSSFKPLVYAAAFENGYRPVDHLLDAPLTFPNGWSPQNYDRKFSGEVTLVEALGRSLNTPAVRLAQIVGIPSIQEVARKMGITTPHLPDDLSLALGSTSVTPQEMAVAFSCFANNGYRVTPFGIREIRSASGEILEKNGPRLDRGISMETALAVRSMLVQAVLWGTGRAAQVPGVETFGKTGTTNDWSDAWFVGGVPGLVAVVYVGNDNHTSLGAKAVGGKVAAPVWKRFVTEAVRLRGTPARFTVPAEGHVEIVRVCRKTGFLATGSCQGAEVALRTGEAPTAECPFHGGSRVAAREDGNAPQLLLAPADDASVQGRYALRYGSQERSVQPAESEASVETPETPVATEAPAEPVVAAKRPPAKAATPANPQAKPYAKDLSPANEVEKKYQDLLKQYRITN</sequence>
<evidence type="ECO:0000256" key="13">
    <source>
        <dbReference type="ARBA" id="ARBA00049902"/>
    </source>
</evidence>
<keyword evidence="15" id="KW-0812">Transmembrane</keyword>
<dbReference type="Proteomes" id="UP000005096">
    <property type="component" value="Chromosome"/>
</dbReference>
<keyword evidence="3" id="KW-0121">Carboxypeptidase</keyword>
<feature type="transmembrane region" description="Helical" evidence="15">
    <location>
        <begin position="21"/>
        <end position="49"/>
    </location>
</feature>
<evidence type="ECO:0000256" key="1">
    <source>
        <dbReference type="ARBA" id="ARBA00007090"/>
    </source>
</evidence>
<dbReference type="GO" id="GO:0009002">
    <property type="term" value="F:serine-type D-Ala-D-Ala carboxypeptidase activity"/>
    <property type="evidence" value="ECO:0007669"/>
    <property type="project" value="UniProtKB-EC"/>
</dbReference>
<evidence type="ECO:0000313" key="19">
    <source>
        <dbReference type="Proteomes" id="UP000005096"/>
    </source>
</evidence>
<protein>
    <submittedName>
        <fullName evidence="18">Penicillin-binding protein, 1A family</fullName>
    </submittedName>
</protein>
<evidence type="ECO:0000256" key="6">
    <source>
        <dbReference type="ARBA" id="ARBA00022679"/>
    </source>
</evidence>
<comment type="catalytic activity">
    <reaction evidence="12">
        <text>Preferential cleavage: (Ac)2-L-Lys-D-Ala-|-D-Ala. Also transpeptidation of peptidyl-alanyl moieties that are N-acyl substituents of D-alanine.</text>
        <dbReference type="EC" id="3.4.16.4"/>
    </reaction>
</comment>
<evidence type="ECO:0000259" key="16">
    <source>
        <dbReference type="Pfam" id="PF00905"/>
    </source>
</evidence>
<dbReference type="Gene3D" id="1.10.3810.10">
    <property type="entry name" value="Biosynthetic peptidoglycan transglycosylase-like"/>
    <property type="match status" value="1"/>
</dbReference>
<dbReference type="AlphaFoldDB" id="E3CYU8"/>
<gene>
    <name evidence="18" type="ORF">Apau_1302</name>
</gene>
<dbReference type="InterPro" id="IPR001264">
    <property type="entry name" value="Glyco_trans_51"/>
</dbReference>
<keyword evidence="19" id="KW-1185">Reference proteome</keyword>